<accession>A0ABY9T720</accession>
<keyword evidence="5" id="KW-1185">Reference proteome</keyword>
<dbReference type="EMBL" id="CP134050">
    <property type="protein sequence ID" value="WNC14991.1"/>
    <property type="molecule type" value="Genomic_DNA"/>
</dbReference>
<proteinExistence type="predicted"/>
<evidence type="ECO:0000313" key="4">
    <source>
        <dbReference type="EMBL" id="WNC14991.1"/>
    </source>
</evidence>
<name>A0ABY9T720_BREBE</name>
<organism evidence="4 5">
    <name type="scientific">Brevibacillus brevis</name>
    <name type="common">Bacillus brevis</name>
    <dbReference type="NCBI Taxonomy" id="1393"/>
    <lineage>
        <taxon>Bacteria</taxon>
        <taxon>Bacillati</taxon>
        <taxon>Bacillota</taxon>
        <taxon>Bacilli</taxon>
        <taxon>Bacillales</taxon>
        <taxon>Paenibacillaceae</taxon>
        <taxon>Brevibacillus</taxon>
    </lineage>
</organism>
<dbReference type="PANTHER" id="PTHR43800:SF1">
    <property type="entry name" value="PEPTIDYL-LYSINE N-ACETYLTRANSFERASE YJAB"/>
    <property type="match status" value="1"/>
</dbReference>
<gene>
    <name evidence="4" type="ORF">RGB73_00900</name>
</gene>
<keyword evidence="2" id="KW-0012">Acyltransferase</keyword>
<dbReference type="InterPro" id="IPR016181">
    <property type="entry name" value="Acyl_CoA_acyltransferase"/>
</dbReference>
<evidence type="ECO:0000256" key="2">
    <source>
        <dbReference type="ARBA" id="ARBA00023315"/>
    </source>
</evidence>
<evidence type="ECO:0000259" key="3">
    <source>
        <dbReference type="PROSITE" id="PS51186"/>
    </source>
</evidence>
<sequence>MTLIRQATMQDANAICRIDAMVLGNTGRAQELREAVAAGHCYVASLDDGAVVGFVIMNQSFFKQSYIPYLIVHPHHQSKGIGQDLMLHMEAVCTTEKLFTSTNLSNKRMLRLCQRLHYVQSGMIDNLDPGDPEVFYCKKIRKRAKAIASPVQAI</sequence>
<dbReference type="SUPFAM" id="SSF55729">
    <property type="entry name" value="Acyl-CoA N-acyltransferases (Nat)"/>
    <property type="match status" value="1"/>
</dbReference>
<feature type="domain" description="N-acetyltransferase" evidence="3">
    <location>
        <begin position="2"/>
        <end position="141"/>
    </location>
</feature>
<dbReference type="Gene3D" id="3.40.630.30">
    <property type="match status" value="1"/>
</dbReference>
<dbReference type="InterPro" id="IPR000182">
    <property type="entry name" value="GNAT_dom"/>
</dbReference>
<evidence type="ECO:0000313" key="5">
    <source>
        <dbReference type="Proteomes" id="UP001256827"/>
    </source>
</evidence>
<reference evidence="4 5" key="1">
    <citation type="submission" date="2023-09" db="EMBL/GenBank/DDBJ databases">
        <title>Complete Genome and Methylome dissection of Bacillus brevis NEB573 original source of BbsI restriction endonuclease.</title>
        <authorList>
            <person name="Fomenkov A."/>
            <person name="Roberts R.D."/>
        </authorList>
    </citation>
    <scope>NUCLEOTIDE SEQUENCE [LARGE SCALE GENOMIC DNA]</scope>
    <source>
        <strain evidence="4 5">NEB573</strain>
    </source>
</reference>
<dbReference type="CDD" id="cd04301">
    <property type="entry name" value="NAT_SF"/>
    <property type="match status" value="1"/>
</dbReference>
<dbReference type="Proteomes" id="UP001256827">
    <property type="component" value="Chromosome"/>
</dbReference>
<protein>
    <submittedName>
        <fullName evidence="4">GNAT family N-acetyltransferase</fullName>
    </submittedName>
</protein>
<dbReference type="RefSeq" id="WP_310767915.1">
    <property type="nucleotide sequence ID" value="NZ_CP134050.1"/>
</dbReference>
<dbReference type="PROSITE" id="PS51186">
    <property type="entry name" value="GNAT"/>
    <property type="match status" value="1"/>
</dbReference>
<dbReference type="Pfam" id="PF00583">
    <property type="entry name" value="Acetyltransf_1"/>
    <property type="match status" value="1"/>
</dbReference>
<dbReference type="PANTHER" id="PTHR43800">
    <property type="entry name" value="PEPTIDYL-LYSINE N-ACETYLTRANSFERASE YJAB"/>
    <property type="match status" value="1"/>
</dbReference>
<keyword evidence="1" id="KW-0808">Transferase</keyword>
<evidence type="ECO:0000256" key="1">
    <source>
        <dbReference type="ARBA" id="ARBA00022679"/>
    </source>
</evidence>